<reference evidence="1" key="1">
    <citation type="submission" date="2024-05" db="EMBL/GenBank/DDBJ databases">
        <title>The Natural Products Discovery Center: Release of the First 8490 Sequenced Strains for Exploring Actinobacteria Biosynthetic Diversity.</title>
        <authorList>
            <person name="Kalkreuter E."/>
            <person name="Kautsar S.A."/>
            <person name="Yang D."/>
            <person name="Bader C.D."/>
            <person name="Teijaro C.N."/>
            <person name="Fluegel L."/>
            <person name="Davis C.M."/>
            <person name="Simpson J.R."/>
            <person name="Lauterbach L."/>
            <person name="Steele A.D."/>
            <person name="Gui C."/>
            <person name="Meng S."/>
            <person name="Li G."/>
            <person name="Viehrig K."/>
            <person name="Ye F."/>
            <person name="Su P."/>
            <person name="Kiefer A.F."/>
            <person name="Nichols A."/>
            <person name="Cepeda A.J."/>
            <person name="Yan W."/>
            <person name="Fan B."/>
            <person name="Jiang Y."/>
            <person name="Adhikari A."/>
            <person name="Zheng C.-J."/>
            <person name="Schuster L."/>
            <person name="Cowan T.M."/>
            <person name="Smanski M.J."/>
            <person name="Chevrette M.G."/>
            <person name="de Carvalho L.P.S."/>
            <person name="Shen B."/>
        </authorList>
    </citation>
    <scope>NUCLEOTIDE SEQUENCE</scope>
    <source>
        <strain evidence="1">NPDC080035</strain>
    </source>
</reference>
<accession>A0AAU7GF69</accession>
<organism evidence="1">
    <name type="scientific">Leifsonia sp. NPDC080035</name>
    <dbReference type="NCBI Taxonomy" id="3143936"/>
    <lineage>
        <taxon>Bacteria</taxon>
        <taxon>Bacillati</taxon>
        <taxon>Actinomycetota</taxon>
        <taxon>Actinomycetes</taxon>
        <taxon>Micrococcales</taxon>
        <taxon>Microbacteriaceae</taxon>
        <taxon>Leifsonia</taxon>
    </lineage>
</organism>
<dbReference type="RefSeq" id="WP_348788841.1">
    <property type="nucleotide sequence ID" value="NZ_CP157390.1"/>
</dbReference>
<name>A0AAU7GF69_9MICO</name>
<dbReference type="EMBL" id="CP157390">
    <property type="protein sequence ID" value="XBM48920.1"/>
    <property type="molecule type" value="Genomic_DNA"/>
</dbReference>
<proteinExistence type="predicted"/>
<sequence length="92" mass="9378">MFVAALANPLTLAIVAPALIASLLLRGGVSSAPGLVGSVDVPAAAALLLGPSRSWWCSAAAHPGCGPRLDVCRAPGRVRRHCRGGFRVVAPW</sequence>
<gene>
    <name evidence="1" type="ORF">AAME72_03435</name>
</gene>
<dbReference type="AlphaFoldDB" id="A0AAU7GF69"/>
<evidence type="ECO:0000313" key="1">
    <source>
        <dbReference type="EMBL" id="XBM48920.1"/>
    </source>
</evidence>
<protein>
    <submittedName>
        <fullName evidence="1">Uncharacterized protein</fullName>
    </submittedName>
</protein>